<sequence>MRLMLRWRHAKSLQRIQVQGSLGKDSS</sequence>
<reference evidence="1 2" key="1">
    <citation type="journal article" date="2019" name="Genome Biol. Evol.">
        <title>Insights into the evolution of the New World diploid cottons (Gossypium, subgenus Houzingenia) based on genome sequencing.</title>
        <authorList>
            <person name="Grover C.E."/>
            <person name="Arick M.A. 2nd"/>
            <person name="Thrash A."/>
            <person name="Conover J.L."/>
            <person name="Sanders W.S."/>
            <person name="Peterson D.G."/>
            <person name="Frelichowski J.E."/>
            <person name="Scheffler J.A."/>
            <person name="Scheffler B.E."/>
            <person name="Wendel J.F."/>
        </authorList>
    </citation>
    <scope>NUCLEOTIDE SEQUENCE [LARGE SCALE GENOMIC DNA]</scope>
    <source>
        <strain evidence="1">8</strain>
        <tissue evidence="1">Leaf</tissue>
    </source>
</reference>
<keyword evidence="2" id="KW-1185">Reference proteome</keyword>
<dbReference type="AlphaFoldDB" id="A0A7J9FIM8"/>
<dbReference type="Proteomes" id="UP000593568">
    <property type="component" value="Unassembled WGS sequence"/>
</dbReference>
<evidence type="ECO:0000313" key="1">
    <source>
        <dbReference type="EMBL" id="MBA0785160.1"/>
    </source>
</evidence>
<name>A0A7J9FIM8_9ROSI</name>
<protein>
    <submittedName>
        <fullName evidence="1">Uncharacterized protein</fullName>
    </submittedName>
</protein>
<accession>A0A7J9FIM8</accession>
<organism evidence="1 2">
    <name type="scientific">Gossypium trilobum</name>
    <dbReference type="NCBI Taxonomy" id="34281"/>
    <lineage>
        <taxon>Eukaryota</taxon>
        <taxon>Viridiplantae</taxon>
        <taxon>Streptophyta</taxon>
        <taxon>Embryophyta</taxon>
        <taxon>Tracheophyta</taxon>
        <taxon>Spermatophyta</taxon>
        <taxon>Magnoliopsida</taxon>
        <taxon>eudicotyledons</taxon>
        <taxon>Gunneridae</taxon>
        <taxon>Pentapetalae</taxon>
        <taxon>rosids</taxon>
        <taxon>malvids</taxon>
        <taxon>Malvales</taxon>
        <taxon>Malvaceae</taxon>
        <taxon>Malvoideae</taxon>
        <taxon>Gossypium</taxon>
    </lineage>
</organism>
<gene>
    <name evidence="1" type="ORF">Gotri_027791</name>
</gene>
<evidence type="ECO:0000313" key="2">
    <source>
        <dbReference type="Proteomes" id="UP000593568"/>
    </source>
</evidence>
<dbReference type="EMBL" id="JABEZW010217916">
    <property type="protein sequence ID" value="MBA0785160.1"/>
    <property type="molecule type" value="Genomic_DNA"/>
</dbReference>
<comment type="caution">
    <text evidence="1">The sequence shown here is derived from an EMBL/GenBank/DDBJ whole genome shotgun (WGS) entry which is preliminary data.</text>
</comment>
<proteinExistence type="predicted"/>